<keyword evidence="11" id="KW-1185">Reference proteome</keyword>
<dbReference type="EMBL" id="QESZ01000028">
    <property type="protein sequence ID" value="PWD70694.1"/>
    <property type="molecule type" value="Genomic_DNA"/>
</dbReference>
<dbReference type="Proteomes" id="UP000266633">
    <property type="component" value="Unassembled WGS sequence"/>
</dbReference>
<evidence type="ECO:0000313" key="8">
    <source>
        <dbReference type="EMBL" id="PWD70694.1"/>
    </source>
</evidence>
<evidence type="ECO:0000256" key="2">
    <source>
        <dbReference type="ARBA" id="ARBA00022475"/>
    </source>
</evidence>
<evidence type="ECO:0000313" key="10">
    <source>
        <dbReference type="Proteomes" id="UP000245055"/>
    </source>
</evidence>
<dbReference type="AlphaFoldDB" id="A0AAP6VCN9"/>
<dbReference type="GO" id="GO:0015658">
    <property type="term" value="F:branched-chain amino acid transmembrane transporter activity"/>
    <property type="evidence" value="ECO:0007669"/>
    <property type="project" value="InterPro"/>
</dbReference>
<feature type="transmembrane region" description="Helical" evidence="6">
    <location>
        <begin position="385"/>
        <end position="401"/>
    </location>
</feature>
<feature type="transmembrane region" description="Helical" evidence="6">
    <location>
        <begin position="91"/>
        <end position="108"/>
    </location>
</feature>
<organism evidence="8 10">
    <name type="scientific">Dickeya dianthicola</name>
    <dbReference type="NCBI Taxonomy" id="204039"/>
    <lineage>
        <taxon>Bacteria</taxon>
        <taxon>Pseudomonadati</taxon>
        <taxon>Pseudomonadota</taxon>
        <taxon>Gammaproteobacteria</taxon>
        <taxon>Enterobacterales</taxon>
        <taxon>Pectobacteriaceae</taxon>
        <taxon>Dickeya</taxon>
    </lineage>
</organism>
<comment type="caution">
    <text evidence="8">The sequence shown here is derived from an EMBL/GenBank/DDBJ whole genome shotgun (WGS) entry which is preliminary data.</text>
</comment>
<dbReference type="GO" id="GO:0005886">
    <property type="term" value="C:plasma membrane"/>
    <property type="evidence" value="ECO:0007669"/>
    <property type="project" value="UniProtKB-SubCell"/>
</dbReference>
<feature type="transmembrane region" description="Helical" evidence="6">
    <location>
        <begin position="313"/>
        <end position="336"/>
    </location>
</feature>
<name>A0AAP6VCN9_9GAMM</name>
<sequence length="424" mass="46204">MKLHTLVNAVVSALVLLVLATFVMGMQLSLDGTRLVVHGAENVRWMWIIAACALVFLFQLLRPVLAQGAKKVSGPGLVLPSFDGSTPRQKLLALALIIAAVAWPFVVSRGTVDIATLTMIYIILGLGLNVVVGLSGLLVLGYGGFYAIGAYTYALLSHYYGLGFWQCLPLAGLTAALSGFLLGFPVLRLRGDYLAIVTLGFGEIVRILLLNNTGFTGGPNGISQIPKPTFFGLEFNRAPREGGWDTFHHFFGLNYDPSDRIIFLYMVALLLVLLTLFVINRLLRMPLGRAWEALREDEIACRSLGLSPTKIKLTAFTISAAFAGFAGTLFAARQGFVSPESFTFVESAFVLAIVVLGGMGSQFAVILAAILLVVSRELMRDLNEYSMLLLGALMVLMMIWRPQGLLPMKRTQIKLQVEKKEEQA</sequence>
<dbReference type="Pfam" id="PF11862">
    <property type="entry name" value="DUF3382"/>
    <property type="match status" value="1"/>
</dbReference>
<keyword evidence="3 6" id="KW-0812">Transmembrane</keyword>
<feature type="transmembrane region" description="Helical" evidence="6">
    <location>
        <begin position="162"/>
        <end position="184"/>
    </location>
</feature>
<evidence type="ECO:0000256" key="6">
    <source>
        <dbReference type="SAM" id="Phobius"/>
    </source>
</evidence>
<evidence type="ECO:0000256" key="5">
    <source>
        <dbReference type="ARBA" id="ARBA00023136"/>
    </source>
</evidence>
<dbReference type="RefSeq" id="WP_024108066.1">
    <property type="nucleotide sequence ID" value="NZ_CP031560.1"/>
</dbReference>
<dbReference type="InterPro" id="IPR043428">
    <property type="entry name" value="LivM-like"/>
</dbReference>
<keyword evidence="5 6" id="KW-0472">Membrane</keyword>
<keyword evidence="4 6" id="KW-1133">Transmembrane helix</keyword>
<reference evidence="8 10" key="1">
    <citation type="submission" date="2018-05" db="EMBL/GenBank/DDBJ databases">
        <title>Genomic diversity of pathogens causing Blackleg of Potato in Pakistan.</title>
        <authorList>
            <person name="Sarfraz S."/>
            <person name="Riaz K."/>
            <person name="Oulghazi S."/>
            <person name="Cigna J."/>
            <person name="Sahi S.T."/>
            <person name="Khan S.H."/>
            <person name="Hameed A."/>
            <person name="Faure D."/>
        </authorList>
    </citation>
    <scope>NUCLEOTIDE SEQUENCE [LARGE SCALE GENOMIC DNA]</scope>
    <source>
        <strain evidence="8 10">SS70</strain>
    </source>
</reference>
<feature type="transmembrane region" description="Helical" evidence="6">
    <location>
        <begin position="7"/>
        <end position="25"/>
    </location>
</feature>
<feature type="transmembrane region" description="Helical" evidence="6">
    <location>
        <begin position="137"/>
        <end position="156"/>
    </location>
</feature>
<dbReference type="InterPro" id="IPR001851">
    <property type="entry name" value="ABC_transp_permease"/>
</dbReference>
<reference evidence="9 11" key="2">
    <citation type="submission" date="2018-09" db="EMBL/GenBank/DDBJ databases">
        <title>Phylogenetic diversity of Pectobacterium and Dickeya strains causing blackleg disease of potato in Morocco.</title>
        <authorList>
            <person name="Oulghazi S."/>
            <person name="Moumni M."/>
            <person name="Faure D."/>
        </authorList>
    </citation>
    <scope>NUCLEOTIDE SEQUENCE [LARGE SCALE GENOMIC DNA]</scope>
    <source>
        <strain evidence="9 11">S4.16.03.LID</strain>
    </source>
</reference>
<dbReference type="CDD" id="cd06581">
    <property type="entry name" value="TM_PBP1_LivM_like"/>
    <property type="match status" value="1"/>
</dbReference>
<evidence type="ECO:0000259" key="7">
    <source>
        <dbReference type="Pfam" id="PF11862"/>
    </source>
</evidence>
<dbReference type="PANTHER" id="PTHR30482">
    <property type="entry name" value="HIGH-AFFINITY BRANCHED-CHAIN AMINO ACID TRANSPORT SYSTEM PERMEASE"/>
    <property type="match status" value="1"/>
</dbReference>
<dbReference type="EMBL" id="QZDO01000003">
    <property type="protein sequence ID" value="RJL76301.1"/>
    <property type="molecule type" value="Genomic_DNA"/>
</dbReference>
<evidence type="ECO:0000256" key="4">
    <source>
        <dbReference type="ARBA" id="ARBA00022989"/>
    </source>
</evidence>
<keyword evidence="2" id="KW-1003">Cell membrane</keyword>
<evidence type="ECO:0000256" key="3">
    <source>
        <dbReference type="ARBA" id="ARBA00022692"/>
    </source>
</evidence>
<feature type="domain" description="High-affinity branched-chain amino acid transport system permease LivHM N-terminal" evidence="7">
    <location>
        <begin position="5"/>
        <end position="103"/>
    </location>
</feature>
<feature type="transmembrane region" description="Helical" evidence="6">
    <location>
        <begin position="348"/>
        <end position="373"/>
    </location>
</feature>
<evidence type="ECO:0000313" key="9">
    <source>
        <dbReference type="EMBL" id="RJL76301.1"/>
    </source>
</evidence>
<dbReference type="PANTHER" id="PTHR30482:SF20">
    <property type="entry name" value="HIGH-AFFINITY BRANCHED-CHAIN AMINO ACID TRANSPORT SYSTEM PERMEASE PROTEIN LIVM"/>
    <property type="match status" value="1"/>
</dbReference>
<protein>
    <submittedName>
        <fullName evidence="8">High-affinity branched-chain amino acid ABC transporter permease LivM</fullName>
    </submittedName>
</protein>
<dbReference type="Proteomes" id="UP000245055">
    <property type="component" value="Unassembled WGS sequence"/>
</dbReference>
<feature type="transmembrane region" description="Helical" evidence="6">
    <location>
        <begin position="114"/>
        <end position="132"/>
    </location>
</feature>
<gene>
    <name evidence="8" type="primary">livM</name>
    <name evidence="9" type="ORF">D5077_01290</name>
    <name evidence="8" type="ORF">DF213_17825</name>
</gene>
<feature type="transmembrane region" description="Helical" evidence="6">
    <location>
        <begin position="191"/>
        <end position="209"/>
    </location>
</feature>
<evidence type="ECO:0000313" key="11">
    <source>
        <dbReference type="Proteomes" id="UP000266633"/>
    </source>
</evidence>
<feature type="transmembrane region" description="Helical" evidence="6">
    <location>
        <begin position="261"/>
        <end position="279"/>
    </location>
</feature>
<comment type="subcellular location">
    <subcellularLocation>
        <location evidence="1">Cell inner membrane</location>
        <topology evidence="1">Multi-pass membrane protein</topology>
    </subcellularLocation>
</comment>
<dbReference type="GeneID" id="49324132"/>
<feature type="transmembrane region" description="Helical" evidence="6">
    <location>
        <begin position="45"/>
        <end position="61"/>
    </location>
</feature>
<dbReference type="InterPro" id="IPR021807">
    <property type="entry name" value="LivHM_N"/>
</dbReference>
<dbReference type="Pfam" id="PF02653">
    <property type="entry name" value="BPD_transp_2"/>
    <property type="match status" value="1"/>
</dbReference>
<proteinExistence type="predicted"/>
<dbReference type="NCBIfam" id="NF008450">
    <property type="entry name" value="PRK11301.1"/>
    <property type="match status" value="1"/>
</dbReference>
<accession>A0AAP6VCN9</accession>
<evidence type="ECO:0000256" key="1">
    <source>
        <dbReference type="ARBA" id="ARBA00004429"/>
    </source>
</evidence>